<evidence type="ECO:0000256" key="1">
    <source>
        <dbReference type="SAM" id="MobiDB-lite"/>
    </source>
</evidence>
<comment type="caution">
    <text evidence="2">The sequence shown here is derived from an EMBL/GenBank/DDBJ whole genome shotgun (WGS) entry which is preliminary data.</text>
</comment>
<dbReference type="AlphaFoldDB" id="A0AAV6UBM9"/>
<gene>
    <name evidence="2" type="ORF">JTE90_025366</name>
</gene>
<feature type="compositionally biased region" description="Low complexity" evidence="1">
    <location>
        <begin position="21"/>
        <end position="31"/>
    </location>
</feature>
<evidence type="ECO:0000313" key="3">
    <source>
        <dbReference type="Proteomes" id="UP000827092"/>
    </source>
</evidence>
<reference evidence="2 3" key="1">
    <citation type="journal article" date="2022" name="Nat. Ecol. Evol.">
        <title>A masculinizing supergene underlies an exaggerated male reproductive morph in a spider.</title>
        <authorList>
            <person name="Hendrickx F."/>
            <person name="De Corte Z."/>
            <person name="Sonet G."/>
            <person name="Van Belleghem S.M."/>
            <person name="Kostlbacher S."/>
            <person name="Vangestel C."/>
        </authorList>
    </citation>
    <scope>NUCLEOTIDE SEQUENCE [LARGE SCALE GENOMIC DNA]</scope>
    <source>
        <strain evidence="2">W744_W776</strain>
    </source>
</reference>
<protein>
    <submittedName>
        <fullName evidence="2">Uncharacterized protein</fullName>
    </submittedName>
</protein>
<sequence length="133" mass="14868">MNRPTKTQFKTLTKEKIIPGLSLSSRRSPSRTPVRKPEIPGHSSSVIIDRCPSPDISSLRWRSRSEESGCDTTSALFCQGKVKFCSLIEKHQYLQTELQIFLNHEATSDQVAKTGEIFLIHLYGGNSKCSASQ</sequence>
<accession>A0AAV6UBM9</accession>
<keyword evidence="3" id="KW-1185">Reference proteome</keyword>
<name>A0AAV6UBM9_9ARAC</name>
<dbReference type="Proteomes" id="UP000827092">
    <property type="component" value="Unassembled WGS sequence"/>
</dbReference>
<evidence type="ECO:0000313" key="2">
    <source>
        <dbReference type="EMBL" id="KAG8180661.1"/>
    </source>
</evidence>
<proteinExistence type="predicted"/>
<feature type="region of interest" description="Disordered" evidence="1">
    <location>
        <begin position="20"/>
        <end position="47"/>
    </location>
</feature>
<dbReference type="EMBL" id="JAFNEN010000558">
    <property type="protein sequence ID" value="KAG8180661.1"/>
    <property type="molecule type" value="Genomic_DNA"/>
</dbReference>
<organism evidence="2 3">
    <name type="scientific">Oedothorax gibbosus</name>
    <dbReference type="NCBI Taxonomy" id="931172"/>
    <lineage>
        <taxon>Eukaryota</taxon>
        <taxon>Metazoa</taxon>
        <taxon>Ecdysozoa</taxon>
        <taxon>Arthropoda</taxon>
        <taxon>Chelicerata</taxon>
        <taxon>Arachnida</taxon>
        <taxon>Araneae</taxon>
        <taxon>Araneomorphae</taxon>
        <taxon>Entelegynae</taxon>
        <taxon>Araneoidea</taxon>
        <taxon>Linyphiidae</taxon>
        <taxon>Erigoninae</taxon>
        <taxon>Oedothorax</taxon>
    </lineage>
</organism>